<dbReference type="PANTHER" id="PTHR43353">
    <property type="entry name" value="SUCCINATE-SEMIALDEHYDE DEHYDROGENASE, MITOCHONDRIAL"/>
    <property type="match status" value="1"/>
</dbReference>
<evidence type="ECO:0000259" key="5">
    <source>
        <dbReference type="Pfam" id="PF00171"/>
    </source>
</evidence>
<dbReference type="AlphaFoldDB" id="A0A429Y7L5"/>
<dbReference type="InterPro" id="IPR012394">
    <property type="entry name" value="Aldehyde_DH_NAD(P)"/>
</dbReference>
<dbReference type="CDD" id="cd07103">
    <property type="entry name" value="ALDH_F5_SSADH_GabD"/>
    <property type="match status" value="1"/>
</dbReference>
<gene>
    <name evidence="6" type="ORF">D4T97_002765</name>
</gene>
<dbReference type="RefSeq" id="WP_126047408.1">
    <property type="nucleotide sequence ID" value="NZ_QYTV02000001.1"/>
</dbReference>
<feature type="active site" evidence="4">
    <location>
        <position position="275"/>
    </location>
</feature>
<dbReference type="PANTHER" id="PTHR43353:SF5">
    <property type="entry name" value="SUCCINATE-SEMIALDEHYDE DEHYDROGENASE, MITOCHONDRIAL"/>
    <property type="match status" value="1"/>
</dbReference>
<dbReference type="InterPro" id="IPR016163">
    <property type="entry name" value="Ald_DH_C"/>
</dbReference>
<dbReference type="GO" id="GO:0009450">
    <property type="term" value="P:gamma-aminobutyric acid catabolic process"/>
    <property type="evidence" value="ECO:0007669"/>
    <property type="project" value="TreeGrafter"/>
</dbReference>
<dbReference type="GO" id="GO:0006081">
    <property type="term" value="P:aldehyde metabolic process"/>
    <property type="evidence" value="ECO:0007669"/>
    <property type="project" value="InterPro"/>
</dbReference>
<evidence type="ECO:0000256" key="4">
    <source>
        <dbReference type="PIRSR" id="PIRSR036492-1"/>
    </source>
</evidence>
<dbReference type="InterPro" id="IPR015590">
    <property type="entry name" value="Aldehyde_DH_dom"/>
</dbReference>
<dbReference type="FunFam" id="3.40.309.10:FF:000004">
    <property type="entry name" value="Succinate-semialdehyde dehydrogenase I"/>
    <property type="match status" value="1"/>
</dbReference>
<proteinExistence type="inferred from homology"/>
<dbReference type="InterPro" id="IPR050740">
    <property type="entry name" value="Aldehyde_DH_Superfamily"/>
</dbReference>
<dbReference type="OrthoDB" id="9762913at2"/>
<organism evidence="6 7">
    <name type="scientific">Siminovitchia acidinfaciens</name>
    <dbReference type="NCBI Taxonomy" id="2321395"/>
    <lineage>
        <taxon>Bacteria</taxon>
        <taxon>Bacillati</taxon>
        <taxon>Bacillota</taxon>
        <taxon>Bacilli</taxon>
        <taxon>Bacillales</taxon>
        <taxon>Bacillaceae</taxon>
        <taxon>Siminovitchia</taxon>
    </lineage>
</organism>
<dbReference type="PIRSF" id="PIRSF036492">
    <property type="entry name" value="ALDH"/>
    <property type="match status" value="1"/>
</dbReference>
<dbReference type="EMBL" id="QYTV02000001">
    <property type="protein sequence ID" value="RST77426.1"/>
    <property type="molecule type" value="Genomic_DNA"/>
</dbReference>
<dbReference type="InterPro" id="IPR016162">
    <property type="entry name" value="Ald_DH_N"/>
</dbReference>
<comment type="similarity">
    <text evidence="1 3">Belongs to the aldehyde dehydrogenase family.</text>
</comment>
<comment type="caution">
    <text evidence="6">The sequence shown here is derived from an EMBL/GenBank/DDBJ whole genome shotgun (WGS) entry which is preliminary data.</text>
</comment>
<evidence type="ECO:0000256" key="2">
    <source>
        <dbReference type="ARBA" id="ARBA00023002"/>
    </source>
</evidence>
<reference evidence="6" key="1">
    <citation type="submission" date="2018-12" db="EMBL/GenBank/DDBJ databases">
        <authorList>
            <person name="Sun L."/>
            <person name="Chen Z."/>
        </authorList>
    </citation>
    <scope>NUCLEOTIDE SEQUENCE [LARGE SCALE GENOMIC DNA]</scope>
    <source>
        <strain evidence="6">3-2-2</strain>
    </source>
</reference>
<feature type="domain" description="Aldehyde dehydrogenase" evidence="5">
    <location>
        <begin position="10"/>
        <end position="467"/>
    </location>
</feature>
<feature type="active site" evidence="4">
    <location>
        <position position="241"/>
    </location>
</feature>
<keyword evidence="7" id="KW-1185">Reference proteome</keyword>
<evidence type="ECO:0000313" key="7">
    <source>
        <dbReference type="Proteomes" id="UP000287156"/>
    </source>
</evidence>
<evidence type="ECO:0000313" key="6">
    <source>
        <dbReference type="EMBL" id="RST77426.1"/>
    </source>
</evidence>
<name>A0A429Y7L5_9BACI</name>
<dbReference type="GO" id="GO:0004777">
    <property type="term" value="F:succinate-semialdehyde dehydrogenase (NAD+) activity"/>
    <property type="evidence" value="ECO:0007669"/>
    <property type="project" value="TreeGrafter"/>
</dbReference>
<evidence type="ECO:0000256" key="1">
    <source>
        <dbReference type="ARBA" id="ARBA00009986"/>
    </source>
</evidence>
<dbReference type="Gene3D" id="3.40.605.10">
    <property type="entry name" value="Aldehyde Dehydrogenase, Chain A, domain 1"/>
    <property type="match status" value="1"/>
</dbReference>
<dbReference type="Gene3D" id="3.40.309.10">
    <property type="entry name" value="Aldehyde Dehydrogenase, Chain A, domain 2"/>
    <property type="match status" value="1"/>
</dbReference>
<keyword evidence="2 3" id="KW-0560">Oxidoreductase</keyword>
<evidence type="ECO:0000256" key="3">
    <source>
        <dbReference type="PIRNR" id="PIRNR036492"/>
    </source>
</evidence>
<protein>
    <recommendedName>
        <fullName evidence="3">Aldehyde dehydrogenase</fullName>
    </recommendedName>
</protein>
<dbReference type="InterPro" id="IPR016161">
    <property type="entry name" value="Ald_DH/histidinol_DH"/>
</dbReference>
<dbReference type="Proteomes" id="UP000287156">
    <property type="component" value="Unassembled WGS sequence"/>
</dbReference>
<dbReference type="Pfam" id="PF00171">
    <property type="entry name" value="Aldedh"/>
    <property type="match status" value="1"/>
</dbReference>
<sequence length="473" mass="51828">MFINGEWKTTDNTIDIINPATGKKEYEVYSGDQSDVTAAIQAAKDAFPAWADRAAIERADLLLEIYHAMVEKKEFFAEVITKEMGKPIKDARGEVQSAIDYFRWYAEEARRVYGETIPASTPDKRILVIKQPIGVVGAITPWNFPLSMIARKVAPAFAAGCTIVLKPSSKAPQSAIEMAKIFEQVQIPKGVFNLVMAPSSVVTDELMDSRDVKKITFTGSTRVGKMLMEKAAKTVKRISMELGGHAPFIVFEDADLDQAAEDILATKFRCSGQMCTSTNRIFVAESVAEKFTEKVAEKVRGLKVGNGLDPETSVGPVIDGNAVDKIKSQIDDAVTKGANLITGGTDLADDLEKGNFINPTILTNVTQEMDIFTEETFGPVAPIIAFSSEEELLKVVNHEEYGLAAYLYSNDMSRVIRLSEKLEYGMVGVNDPLPFVVQSPFGGVKESGMGKEGGHHGIEGYLEEKLVSIKYKR</sequence>
<dbReference type="SUPFAM" id="SSF53720">
    <property type="entry name" value="ALDH-like"/>
    <property type="match status" value="1"/>
</dbReference>
<accession>A0A429Y7L5</accession>
<dbReference type="FunFam" id="3.40.605.10:FF:000005">
    <property type="entry name" value="Succinate-semialdehyde dehydrogenase I"/>
    <property type="match status" value="1"/>
</dbReference>